<organism evidence="1 2">
    <name type="scientific">Aquimarina aggregata</name>
    <dbReference type="NCBI Taxonomy" id="1642818"/>
    <lineage>
        <taxon>Bacteria</taxon>
        <taxon>Pseudomonadati</taxon>
        <taxon>Bacteroidota</taxon>
        <taxon>Flavobacteriia</taxon>
        <taxon>Flavobacteriales</taxon>
        <taxon>Flavobacteriaceae</taxon>
        <taxon>Aquimarina</taxon>
    </lineage>
</organism>
<dbReference type="NCBIfam" id="NF041384">
    <property type="entry name" value="YHS_seleno_dom"/>
    <property type="match status" value="1"/>
</dbReference>
<accession>A0A163D566</accession>
<evidence type="ECO:0000313" key="1">
    <source>
        <dbReference type="EMBL" id="KZS43004.1"/>
    </source>
</evidence>
<proteinExistence type="predicted"/>
<sequence>MISYNLQAQSINIKKVAIEGYDVVAYHKGQAIEGTNRLSVKIRDVFYHFSSIENKALFKKNPKKYLPKYGGFCAIGIAIYDGKYNIDPEDFLIDNGELYLFCPDQIDNWIADQENLKRKAEIEWLKMEEKETKK</sequence>
<dbReference type="Proteomes" id="UP000076715">
    <property type="component" value="Unassembled WGS sequence"/>
</dbReference>
<comment type="caution">
    <text evidence="1">The sequence shown here is derived from an EMBL/GenBank/DDBJ whole genome shotgun (WGS) entry which is preliminary data.</text>
</comment>
<keyword evidence="2" id="KW-1185">Reference proteome</keyword>
<reference evidence="1 2" key="1">
    <citation type="submission" date="2016-01" db="EMBL/GenBank/DDBJ databases">
        <title>The draft genome sequence of Aquimarina sp. RZW4-3-2.</title>
        <authorList>
            <person name="Wang Y."/>
        </authorList>
    </citation>
    <scope>NUCLEOTIDE SEQUENCE [LARGE SCALE GENOMIC DNA]</scope>
    <source>
        <strain evidence="1 2">RZW4-3-2</strain>
    </source>
</reference>
<evidence type="ECO:0000313" key="2">
    <source>
        <dbReference type="Proteomes" id="UP000076715"/>
    </source>
</evidence>
<dbReference type="AlphaFoldDB" id="A0A163D566"/>
<name>A0A163D566_9FLAO</name>
<protein>
    <recommendedName>
        <fullName evidence="3">YHS domain-containing protein</fullName>
    </recommendedName>
</protein>
<dbReference type="STRING" id="1642818.AWE51_16810"/>
<evidence type="ECO:0008006" key="3">
    <source>
        <dbReference type="Google" id="ProtNLM"/>
    </source>
</evidence>
<dbReference type="EMBL" id="LQRT01000001">
    <property type="protein sequence ID" value="KZS43004.1"/>
    <property type="molecule type" value="Genomic_DNA"/>
</dbReference>
<gene>
    <name evidence="1" type="ORF">AWE51_16810</name>
</gene>